<dbReference type="GeneID" id="28838948"/>
<feature type="compositionally biased region" description="Polar residues" evidence="2">
    <location>
        <begin position="637"/>
        <end position="682"/>
    </location>
</feature>
<dbReference type="STRING" id="342668.A0A1B8GMA1"/>
<feature type="coiled-coil region" evidence="1">
    <location>
        <begin position="260"/>
        <end position="348"/>
    </location>
</feature>
<feature type="compositionally biased region" description="Low complexity" evidence="2">
    <location>
        <begin position="64"/>
        <end position="76"/>
    </location>
</feature>
<accession>A0A1B8GMA1</accession>
<dbReference type="Proteomes" id="UP000091956">
    <property type="component" value="Unassembled WGS sequence"/>
</dbReference>
<evidence type="ECO:0000313" key="3">
    <source>
        <dbReference type="EMBL" id="OBT96964.1"/>
    </source>
</evidence>
<organism evidence="3 4">
    <name type="scientific">Pseudogymnoascus verrucosus</name>
    <dbReference type="NCBI Taxonomy" id="342668"/>
    <lineage>
        <taxon>Eukaryota</taxon>
        <taxon>Fungi</taxon>
        <taxon>Dikarya</taxon>
        <taxon>Ascomycota</taxon>
        <taxon>Pezizomycotina</taxon>
        <taxon>Leotiomycetes</taxon>
        <taxon>Thelebolales</taxon>
        <taxon>Thelebolaceae</taxon>
        <taxon>Pseudogymnoascus</taxon>
    </lineage>
</organism>
<evidence type="ECO:0000313" key="4">
    <source>
        <dbReference type="Proteomes" id="UP000091956"/>
    </source>
</evidence>
<dbReference type="AlphaFoldDB" id="A0A1B8GMA1"/>
<evidence type="ECO:0000256" key="1">
    <source>
        <dbReference type="SAM" id="Coils"/>
    </source>
</evidence>
<feature type="compositionally biased region" description="Gly residues" evidence="2">
    <location>
        <begin position="596"/>
        <end position="611"/>
    </location>
</feature>
<feature type="region of interest" description="Disordered" evidence="2">
    <location>
        <begin position="1"/>
        <end position="76"/>
    </location>
</feature>
<feature type="compositionally biased region" description="Polar residues" evidence="2">
    <location>
        <begin position="24"/>
        <end position="63"/>
    </location>
</feature>
<feature type="region of interest" description="Disordered" evidence="2">
    <location>
        <begin position="498"/>
        <end position="539"/>
    </location>
</feature>
<dbReference type="RefSeq" id="XP_018130697.1">
    <property type="nucleotide sequence ID" value="XM_018275025.1"/>
</dbReference>
<evidence type="ECO:0000256" key="2">
    <source>
        <dbReference type="SAM" id="MobiDB-lite"/>
    </source>
</evidence>
<keyword evidence="1" id="KW-0175">Coiled coil</keyword>
<dbReference type="OrthoDB" id="3439744at2759"/>
<dbReference type="EMBL" id="KV460225">
    <property type="protein sequence ID" value="OBT96964.1"/>
    <property type="molecule type" value="Genomic_DNA"/>
</dbReference>
<feature type="compositionally biased region" description="Low complexity" evidence="2">
    <location>
        <begin position="348"/>
        <end position="358"/>
    </location>
</feature>
<feature type="compositionally biased region" description="Polar residues" evidence="2">
    <location>
        <begin position="505"/>
        <end position="530"/>
    </location>
</feature>
<feature type="compositionally biased region" description="Low complexity" evidence="2">
    <location>
        <begin position="121"/>
        <end position="134"/>
    </location>
</feature>
<name>A0A1B8GMA1_9PEZI</name>
<feature type="compositionally biased region" description="Polar residues" evidence="2">
    <location>
        <begin position="176"/>
        <end position="191"/>
    </location>
</feature>
<reference evidence="3 4" key="1">
    <citation type="submission" date="2016-03" db="EMBL/GenBank/DDBJ databases">
        <title>Comparative genomics of Pseudogymnoascus destructans, the fungus causing white-nose syndrome of bats.</title>
        <authorList>
            <person name="Palmer J.M."/>
            <person name="Drees K.P."/>
            <person name="Foster J.T."/>
            <person name="Lindner D.L."/>
        </authorList>
    </citation>
    <scope>NUCLEOTIDE SEQUENCE [LARGE SCALE GENOMIC DNA]</scope>
    <source>
        <strain evidence="3 4">UAMH 10579</strain>
    </source>
</reference>
<sequence length="890" mass="96333">MAPRPPISNRPLPQVRGTPMNPGALTTQLNTHGTVAASSTETQTMSNPGQHVQVQRALPTSNGSRPSTPPSSANSTAITDVAEQMRSIMESLERQPPTAENRAQAAIMARNLAELREKMDAAASAAQPRLSADAPEFTPSPSQERGRQGAPSAGNERGAVGGGNPLNQGGMVVPTFTFTSESPGQPQQQYTQEEVRTQIAAIYGSSAQNNVSQLPVVNGSAMASFHGHMEPITINPVTGRPRTPLSHLTAISNNARRRSQERAEREAVVSQAQLDQIIQQNLAQEQQMQQAQQLQQAQQAQQVQAQQMQAQQFQQAQQAQQAKAQAQAQAQQAQAQQLQQAQAQALQAYQARQAHQGQQPPPPLQMPQPHHQPHHFQGQQPSNGQIFNQIQQNLQFAPQQPQQQYPFGMNDMSYGQSNHSHMHPQQQTGNDLAFNNMQDFSQGPPVGPFIPQNYEYPSMGQFSAQPASQQHQNMPFNNVNSLPAQTETQNGVPLTHTLDAPIPTRPNNDNVTTNPSMMTKFTGTPPQTHSRPAVDGSSDDVAGYFPSAYELTGKWHTLPATMRTPPPQTVQQQNGRDRPRNGDDPDNGASGPSNGANGGVTGNGNGNGNGNGSMSLPTAKSPRNGAMNGNGNGNGGTTLSISKRTYDQNGKTHSRGPSQDNSTTHKNGNTRPQSASHTWRSHTHTISGDFTTLRRNAGHLDLLGSPAFPVSASEYAGLRADTLAEKQARLTAQLGEMMKMKKEQQRVAEAMMGKVLYGYSAVLAEKEDVWSVNGSTGAGYPSVAEMKREHALAVSETGSSPGRFFPRPKGMVASVQQGYMEVREPDLVLANMPREDWSVKSVEKARAWQNEHAWGEIVAKASKEAAQKVNQIPTNDSEWLVGRELLDRLV</sequence>
<protein>
    <submittedName>
        <fullName evidence="3">Uncharacterized protein</fullName>
    </submittedName>
</protein>
<feature type="region of interest" description="Disordered" evidence="2">
    <location>
        <begin position="118"/>
        <end position="191"/>
    </location>
</feature>
<gene>
    <name evidence="3" type="ORF">VE01_05562</name>
</gene>
<reference evidence="4" key="2">
    <citation type="journal article" date="2018" name="Nat. Commun.">
        <title>Extreme sensitivity to ultraviolet light in the fungal pathogen causing white-nose syndrome of bats.</title>
        <authorList>
            <person name="Palmer J.M."/>
            <person name="Drees K.P."/>
            <person name="Foster J.T."/>
            <person name="Lindner D.L."/>
        </authorList>
    </citation>
    <scope>NUCLEOTIDE SEQUENCE [LARGE SCALE GENOMIC DNA]</scope>
    <source>
        <strain evidence="4">UAMH 10579</strain>
    </source>
</reference>
<feature type="region of interest" description="Disordered" evidence="2">
    <location>
        <begin position="556"/>
        <end position="682"/>
    </location>
</feature>
<keyword evidence="4" id="KW-1185">Reference proteome</keyword>
<feature type="region of interest" description="Disordered" evidence="2">
    <location>
        <begin position="348"/>
        <end position="382"/>
    </location>
</feature>
<proteinExistence type="predicted"/>